<dbReference type="AlphaFoldDB" id="A0A2I2F8W8"/>
<dbReference type="Proteomes" id="UP000234585">
    <property type="component" value="Unassembled WGS sequence"/>
</dbReference>
<accession>A0A2I2F8W8</accession>
<organism evidence="1 2">
    <name type="scientific">Aspergillus candidus</name>
    <dbReference type="NCBI Taxonomy" id="41067"/>
    <lineage>
        <taxon>Eukaryota</taxon>
        <taxon>Fungi</taxon>
        <taxon>Dikarya</taxon>
        <taxon>Ascomycota</taxon>
        <taxon>Pezizomycotina</taxon>
        <taxon>Eurotiomycetes</taxon>
        <taxon>Eurotiomycetidae</taxon>
        <taxon>Eurotiales</taxon>
        <taxon>Aspergillaceae</taxon>
        <taxon>Aspergillus</taxon>
        <taxon>Aspergillus subgen. Circumdati</taxon>
    </lineage>
</organism>
<keyword evidence="2" id="KW-1185">Reference proteome</keyword>
<dbReference type="GeneID" id="36523761"/>
<protein>
    <submittedName>
        <fullName evidence="1">Uncharacterized protein</fullName>
    </submittedName>
</protein>
<gene>
    <name evidence="1" type="ORF">BDW47DRAFT_126747</name>
</gene>
<evidence type="ECO:0000313" key="2">
    <source>
        <dbReference type="Proteomes" id="UP000234585"/>
    </source>
</evidence>
<evidence type="ECO:0000313" key="1">
    <source>
        <dbReference type="EMBL" id="PLB37069.1"/>
    </source>
</evidence>
<sequence length="105" mass="12342">MLRLNPETGDMDDKTRVVDRALHSWRLDGMDHVERTLAETIRRISARYVFSESDAAEWWTVAAQFLAGRWHQTHPQHAEIKEILHLQLQLLFQGHYRPLVLTSLL</sequence>
<dbReference type="EMBL" id="KZ559146">
    <property type="protein sequence ID" value="PLB37069.1"/>
    <property type="molecule type" value="Genomic_DNA"/>
</dbReference>
<name>A0A2I2F8W8_ASPCN</name>
<dbReference type="RefSeq" id="XP_024671081.1">
    <property type="nucleotide sequence ID" value="XM_024816601.1"/>
</dbReference>
<proteinExistence type="predicted"/>
<dbReference type="OrthoDB" id="10452981at2759"/>
<reference evidence="1 2" key="1">
    <citation type="submission" date="2017-12" db="EMBL/GenBank/DDBJ databases">
        <authorList>
            <consortium name="DOE Joint Genome Institute"/>
            <person name="Haridas S."/>
            <person name="Kjaerbolling I."/>
            <person name="Vesth T.C."/>
            <person name="Frisvad J.C."/>
            <person name="Nybo J.L."/>
            <person name="Theobald S."/>
            <person name="Kuo A."/>
            <person name="Bowyer P."/>
            <person name="Matsuda Y."/>
            <person name="Mondo S."/>
            <person name="Lyhne E.K."/>
            <person name="Kogle M.E."/>
            <person name="Clum A."/>
            <person name="Lipzen A."/>
            <person name="Salamov A."/>
            <person name="Ngan C.Y."/>
            <person name="Daum C."/>
            <person name="Chiniquy J."/>
            <person name="Barry K."/>
            <person name="LaButti K."/>
            <person name="Simmons B.A."/>
            <person name="Magnuson J.K."/>
            <person name="Mortensen U.H."/>
            <person name="Larsen T.O."/>
            <person name="Grigoriev I.V."/>
            <person name="Baker S.E."/>
            <person name="Andersen M.R."/>
            <person name="Nordberg H.P."/>
            <person name="Cantor M.N."/>
            <person name="Hua S.X."/>
        </authorList>
    </citation>
    <scope>NUCLEOTIDE SEQUENCE [LARGE SCALE GENOMIC DNA]</scope>
    <source>
        <strain evidence="1 2">CBS 102.13</strain>
    </source>
</reference>